<organism evidence="1 2">
    <name type="scientific">Aureobasidium pullulans</name>
    <name type="common">Black yeast</name>
    <name type="synonym">Pullularia pullulans</name>
    <dbReference type="NCBI Taxonomy" id="5580"/>
    <lineage>
        <taxon>Eukaryota</taxon>
        <taxon>Fungi</taxon>
        <taxon>Dikarya</taxon>
        <taxon>Ascomycota</taxon>
        <taxon>Pezizomycotina</taxon>
        <taxon>Dothideomycetes</taxon>
        <taxon>Dothideomycetidae</taxon>
        <taxon>Dothideales</taxon>
        <taxon>Saccotheciaceae</taxon>
        <taxon>Aureobasidium</taxon>
    </lineage>
</organism>
<dbReference type="EMBL" id="QZAR01000143">
    <property type="protein sequence ID" value="THW86694.1"/>
    <property type="molecule type" value="Genomic_DNA"/>
</dbReference>
<name>A0A4S9B2F5_AURPU</name>
<proteinExistence type="predicted"/>
<accession>A0A4S9B2F5</accession>
<dbReference type="AlphaFoldDB" id="A0A4S9B2F5"/>
<comment type="caution">
    <text evidence="1">The sequence shown here is derived from an EMBL/GenBank/DDBJ whole genome shotgun (WGS) entry which is preliminary data.</text>
</comment>
<evidence type="ECO:0000313" key="1">
    <source>
        <dbReference type="EMBL" id="THW86694.1"/>
    </source>
</evidence>
<dbReference type="Proteomes" id="UP000304928">
    <property type="component" value="Unassembled WGS sequence"/>
</dbReference>
<sequence>MIDLPRCEPRIAQLTDVRGSEFLPWTFYNITGVSDQKFQNFVKTMDDNNIIGSEPNAIHLVRSAPISSYSEHPRTLHDALDAHMRYCTTHLDELDFFPFGFLAAHDEVWDENGVFLVYIDFEEPFEVTGFCLSTDDVPAAASTLRDDDNGIREVRDMYERPRGSSLDAKR</sequence>
<evidence type="ECO:0000313" key="2">
    <source>
        <dbReference type="Proteomes" id="UP000304928"/>
    </source>
</evidence>
<reference evidence="1 2" key="1">
    <citation type="submission" date="2018-10" db="EMBL/GenBank/DDBJ databases">
        <title>Fifty Aureobasidium pullulans genomes reveal a recombining polyextremotolerant generalist.</title>
        <authorList>
            <person name="Gostincar C."/>
            <person name="Turk M."/>
            <person name="Zajc J."/>
            <person name="Gunde-Cimerman N."/>
        </authorList>
    </citation>
    <scope>NUCLEOTIDE SEQUENCE [LARGE SCALE GENOMIC DNA]</scope>
    <source>
        <strain evidence="1 2">EXF-10507</strain>
    </source>
</reference>
<protein>
    <submittedName>
        <fullName evidence="1">Uncharacterized protein</fullName>
    </submittedName>
</protein>
<gene>
    <name evidence="1" type="ORF">D6D15_07194</name>
</gene>